<dbReference type="Proteomes" id="UP000708208">
    <property type="component" value="Unassembled WGS sequence"/>
</dbReference>
<reference evidence="1" key="1">
    <citation type="submission" date="2021-06" db="EMBL/GenBank/DDBJ databases">
        <authorList>
            <person name="Hodson N. C."/>
            <person name="Mongue J. A."/>
            <person name="Jaron S. K."/>
        </authorList>
    </citation>
    <scope>NUCLEOTIDE SEQUENCE</scope>
</reference>
<evidence type="ECO:0000313" key="1">
    <source>
        <dbReference type="EMBL" id="CAG7728369.1"/>
    </source>
</evidence>
<sequence length="70" mass="8102">MPEISSKLSYSNQIKPDSNFRTGNSFFDIFLFGEQHSYEKHLAKIDEKFALSNLTCSVHEVLRGRNDSEF</sequence>
<comment type="caution">
    <text evidence="1">The sequence shown here is derived from an EMBL/GenBank/DDBJ whole genome shotgun (WGS) entry which is preliminary data.</text>
</comment>
<organism evidence="1 2">
    <name type="scientific">Allacma fusca</name>
    <dbReference type="NCBI Taxonomy" id="39272"/>
    <lineage>
        <taxon>Eukaryota</taxon>
        <taxon>Metazoa</taxon>
        <taxon>Ecdysozoa</taxon>
        <taxon>Arthropoda</taxon>
        <taxon>Hexapoda</taxon>
        <taxon>Collembola</taxon>
        <taxon>Symphypleona</taxon>
        <taxon>Sminthuridae</taxon>
        <taxon>Allacma</taxon>
    </lineage>
</organism>
<feature type="non-terminal residue" evidence="1">
    <location>
        <position position="1"/>
    </location>
</feature>
<gene>
    <name evidence="1" type="ORF">AFUS01_LOCUS17154</name>
</gene>
<name>A0A8J2JZS9_9HEXA</name>
<protein>
    <submittedName>
        <fullName evidence="1">Uncharacterized protein</fullName>
    </submittedName>
</protein>
<proteinExistence type="predicted"/>
<keyword evidence="2" id="KW-1185">Reference proteome</keyword>
<dbReference type="AlphaFoldDB" id="A0A8J2JZS9"/>
<evidence type="ECO:0000313" key="2">
    <source>
        <dbReference type="Proteomes" id="UP000708208"/>
    </source>
</evidence>
<dbReference type="EMBL" id="CAJVCH010162760">
    <property type="protein sequence ID" value="CAG7728369.1"/>
    <property type="molecule type" value="Genomic_DNA"/>
</dbReference>
<accession>A0A8J2JZS9</accession>